<dbReference type="AlphaFoldDB" id="A0A518K766"/>
<gene>
    <name evidence="3" type="ORF">Spa11_18310</name>
</gene>
<name>A0A518K766_9BACT</name>
<accession>A0A518K766</accession>
<dbReference type="Gene3D" id="3.30.1340.30">
    <property type="match status" value="1"/>
</dbReference>
<feature type="domain" description="BON" evidence="2">
    <location>
        <begin position="179"/>
        <end position="237"/>
    </location>
</feature>
<feature type="region of interest" description="Disordered" evidence="1">
    <location>
        <begin position="122"/>
        <end position="153"/>
    </location>
</feature>
<evidence type="ECO:0000313" key="3">
    <source>
        <dbReference type="EMBL" id="QDV73633.1"/>
    </source>
</evidence>
<evidence type="ECO:0000256" key="1">
    <source>
        <dbReference type="SAM" id="MobiDB-lite"/>
    </source>
</evidence>
<keyword evidence="4" id="KW-1185">Reference proteome</keyword>
<dbReference type="KEGG" id="bmei:Spa11_18310"/>
<dbReference type="RefSeq" id="WP_197529853.1">
    <property type="nucleotide sequence ID" value="NZ_CP036349.1"/>
</dbReference>
<reference evidence="3 4" key="1">
    <citation type="submission" date="2019-02" db="EMBL/GenBank/DDBJ databases">
        <title>Deep-cultivation of Planctomycetes and their phenomic and genomic characterization uncovers novel biology.</title>
        <authorList>
            <person name="Wiegand S."/>
            <person name="Jogler M."/>
            <person name="Boedeker C."/>
            <person name="Pinto D."/>
            <person name="Vollmers J."/>
            <person name="Rivas-Marin E."/>
            <person name="Kohn T."/>
            <person name="Peeters S.H."/>
            <person name="Heuer A."/>
            <person name="Rast P."/>
            <person name="Oberbeckmann S."/>
            <person name="Bunk B."/>
            <person name="Jeske O."/>
            <person name="Meyerdierks A."/>
            <person name="Storesund J.E."/>
            <person name="Kallscheuer N."/>
            <person name="Luecker S."/>
            <person name="Lage O.M."/>
            <person name="Pohl T."/>
            <person name="Merkel B.J."/>
            <person name="Hornburger P."/>
            <person name="Mueller R.-W."/>
            <person name="Bruemmer F."/>
            <person name="Labrenz M."/>
            <person name="Spormann A.M."/>
            <person name="Op den Camp H."/>
            <person name="Overmann J."/>
            <person name="Amann R."/>
            <person name="Jetten M.S.M."/>
            <person name="Mascher T."/>
            <person name="Medema M.H."/>
            <person name="Devos D.P."/>
            <person name="Kaster A.-K."/>
            <person name="Ovreas L."/>
            <person name="Rohde M."/>
            <person name="Galperin M.Y."/>
            <person name="Jogler C."/>
        </authorList>
    </citation>
    <scope>NUCLEOTIDE SEQUENCE [LARGE SCALE GENOMIC DNA]</scope>
    <source>
        <strain evidence="3 4">Spa11</strain>
    </source>
</reference>
<proteinExistence type="predicted"/>
<dbReference type="InterPro" id="IPR007055">
    <property type="entry name" value="BON_dom"/>
</dbReference>
<feature type="compositionally biased region" description="Low complexity" evidence="1">
    <location>
        <begin position="140"/>
        <end position="151"/>
    </location>
</feature>
<protein>
    <submittedName>
        <fullName evidence="3">BON domain protein</fullName>
    </submittedName>
</protein>
<organism evidence="3 4">
    <name type="scientific">Botrimarina mediterranea</name>
    <dbReference type="NCBI Taxonomy" id="2528022"/>
    <lineage>
        <taxon>Bacteria</taxon>
        <taxon>Pseudomonadati</taxon>
        <taxon>Planctomycetota</taxon>
        <taxon>Planctomycetia</taxon>
        <taxon>Pirellulales</taxon>
        <taxon>Lacipirellulaceae</taxon>
        <taxon>Botrimarina</taxon>
    </lineage>
</organism>
<evidence type="ECO:0000313" key="4">
    <source>
        <dbReference type="Proteomes" id="UP000316426"/>
    </source>
</evidence>
<dbReference type="Pfam" id="PF04972">
    <property type="entry name" value="BON"/>
    <property type="match status" value="1"/>
</dbReference>
<sequence length="248" mass="24362">MFRPALPLFVAAATILLPANDSLAQGGRAGGGGLGGASSFGSSSMGGGFGGQSAFGGSSFGQSGLGQSGFGLGQSSFGQSAFGQSAFGAGQQGGSFGAQGGNQAFIGRSAADMASFFGGAANQAGQNTQRGQRSGGGSNRGSSSSSSSTQTEVRVAITASPELQRFVAANCPPAAVAISNVSRALERKGVDGVTLIAADGVAVLEGFVATPADKLLAEKLASIEPGVRRVDNRLVVQAVAEEILPEPQ</sequence>
<evidence type="ECO:0000259" key="2">
    <source>
        <dbReference type="Pfam" id="PF04972"/>
    </source>
</evidence>
<dbReference type="EMBL" id="CP036349">
    <property type="protein sequence ID" value="QDV73633.1"/>
    <property type="molecule type" value="Genomic_DNA"/>
</dbReference>
<dbReference type="Proteomes" id="UP000316426">
    <property type="component" value="Chromosome"/>
</dbReference>